<evidence type="ECO:0000259" key="7">
    <source>
        <dbReference type="Pfam" id="PF01593"/>
    </source>
</evidence>
<comment type="catalytic activity">
    <reaction evidence="6">
        <text>L-tryptophan + O2 = indole-3-acetamide + CO2 + H2O</text>
        <dbReference type="Rhea" id="RHEA:16165"/>
        <dbReference type="ChEBI" id="CHEBI:15377"/>
        <dbReference type="ChEBI" id="CHEBI:15379"/>
        <dbReference type="ChEBI" id="CHEBI:16031"/>
        <dbReference type="ChEBI" id="CHEBI:16526"/>
        <dbReference type="ChEBI" id="CHEBI:57912"/>
        <dbReference type="EC" id="1.13.12.3"/>
    </reaction>
</comment>
<reference evidence="8 9" key="1">
    <citation type="journal article" date="2020" name="Antonie Van Leeuwenhoek">
        <title>Rhodopirellula heiligendammensis sp. nov., Rhodopirellula pilleata sp. nov., and Rhodopirellula solitaria sp. nov. isolated from natural or artificial marine surfaces in Northern Germany and California, USA, and emended description of the genus Rhodopirellula.</title>
        <authorList>
            <person name="Kallscheuer N."/>
            <person name="Wiegand S."/>
            <person name="Jogler M."/>
            <person name="Boedeker C."/>
            <person name="Peeters S.H."/>
            <person name="Rast P."/>
            <person name="Heuer A."/>
            <person name="Jetten M.S.M."/>
            <person name="Rohde M."/>
            <person name="Jogler C."/>
        </authorList>
    </citation>
    <scope>NUCLEOTIDE SEQUENCE [LARGE SCALE GENOMIC DNA]</scope>
    <source>
        <strain evidence="8 9">Poly21</strain>
    </source>
</reference>
<dbReference type="EMBL" id="SJPU01000009">
    <property type="protein sequence ID" value="TWU09725.1"/>
    <property type="molecule type" value="Genomic_DNA"/>
</dbReference>
<comment type="similarity">
    <text evidence="2">Belongs to the tryptophan 2-monooxygenase family.</text>
</comment>
<dbReference type="SUPFAM" id="SSF54373">
    <property type="entry name" value="FAD-linked reductases, C-terminal domain"/>
    <property type="match status" value="1"/>
</dbReference>
<feature type="domain" description="Amine oxidase" evidence="7">
    <location>
        <begin position="406"/>
        <end position="495"/>
    </location>
</feature>
<evidence type="ECO:0000256" key="3">
    <source>
        <dbReference type="ARBA" id="ARBA00012535"/>
    </source>
</evidence>
<evidence type="ECO:0000313" key="9">
    <source>
        <dbReference type="Proteomes" id="UP000319908"/>
    </source>
</evidence>
<organism evidence="8 9">
    <name type="scientific">Allorhodopirellula heiligendammensis</name>
    <dbReference type="NCBI Taxonomy" id="2714739"/>
    <lineage>
        <taxon>Bacteria</taxon>
        <taxon>Pseudomonadati</taxon>
        <taxon>Planctomycetota</taxon>
        <taxon>Planctomycetia</taxon>
        <taxon>Pirellulales</taxon>
        <taxon>Pirellulaceae</taxon>
        <taxon>Allorhodopirellula</taxon>
    </lineage>
</organism>
<protein>
    <recommendedName>
        <fullName evidence="4">Tryptophan 2-monooxygenase</fullName>
        <ecNumber evidence="3">1.13.12.3</ecNumber>
    </recommendedName>
</protein>
<comment type="caution">
    <text evidence="8">The sequence shown here is derived from an EMBL/GenBank/DDBJ whole genome shotgun (WGS) entry which is preliminary data.</text>
</comment>
<name>A0A5C6BBV2_9BACT</name>
<dbReference type="RefSeq" id="WP_146409954.1">
    <property type="nucleotide sequence ID" value="NZ_SJPU01000009.1"/>
</dbReference>
<dbReference type="PANTHER" id="PTHR10742">
    <property type="entry name" value="FLAVIN MONOAMINE OXIDASE"/>
    <property type="match status" value="1"/>
</dbReference>
<dbReference type="GO" id="GO:0050361">
    <property type="term" value="F:tryptophan 2-monooxygenase activity"/>
    <property type="evidence" value="ECO:0007669"/>
    <property type="project" value="UniProtKB-EC"/>
</dbReference>
<dbReference type="InterPro" id="IPR002937">
    <property type="entry name" value="Amino_oxidase"/>
</dbReference>
<feature type="domain" description="Amine oxidase" evidence="7">
    <location>
        <begin position="20"/>
        <end position="379"/>
    </location>
</feature>
<dbReference type="PANTHER" id="PTHR10742:SF342">
    <property type="entry name" value="AMINE OXIDASE"/>
    <property type="match status" value="1"/>
</dbReference>
<accession>A0A5C6BBV2</accession>
<dbReference type="Gene3D" id="3.50.50.60">
    <property type="entry name" value="FAD/NAD(P)-binding domain"/>
    <property type="match status" value="1"/>
</dbReference>
<dbReference type="EC" id="1.13.12.3" evidence="3"/>
<keyword evidence="5" id="KW-0073">Auxin biosynthesis</keyword>
<dbReference type="GO" id="GO:0009851">
    <property type="term" value="P:auxin biosynthetic process"/>
    <property type="evidence" value="ECO:0007669"/>
    <property type="project" value="UniProtKB-KW"/>
</dbReference>
<keyword evidence="9" id="KW-1185">Reference proteome</keyword>
<evidence type="ECO:0000256" key="4">
    <source>
        <dbReference type="ARBA" id="ARBA00017871"/>
    </source>
</evidence>
<dbReference type="GO" id="GO:0009063">
    <property type="term" value="P:amino acid catabolic process"/>
    <property type="evidence" value="ECO:0007669"/>
    <property type="project" value="TreeGrafter"/>
</dbReference>
<dbReference type="Proteomes" id="UP000319908">
    <property type="component" value="Unassembled WGS sequence"/>
</dbReference>
<dbReference type="Pfam" id="PF01593">
    <property type="entry name" value="Amino_oxidase"/>
    <property type="match status" value="2"/>
</dbReference>
<evidence type="ECO:0000256" key="6">
    <source>
        <dbReference type="ARBA" id="ARBA00047321"/>
    </source>
</evidence>
<evidence type="ECO:0000313" key="8">
    <source>
        <dbReference type="EMBL" id="TWU09725.1"/>
    </source>
</evidence>
<comment type="pathway">
    <text evidence="1">Plant hormone metabolism; auxin biosynthesis.</text>
</comment>
<proteinExistence type="inferred from homology"/>
<dbReference type="AlphaFoldDB" id="A0A5C6BBV2"/>
<dbReference type="GO" id="GO:0001716">
    <property type="term" value="F:L-amino-acid oxidase activity"/>
    <property type="evidence" value="ECO:0007669"/>
    <property type="project" value="TreeGrafter"/>
</dbReference>
<dbReference type="SUPFAM" id="SSF51905">
    <property type="entry name" value="FAD/NAD(P)-binding domain"/>
    <property type="match status" value="1"/>
</dbReference>
<gene>
    <name evidence="8" type="ORF">Poly21_55300</name>
</gene>
<evidence type="ECO:0000256" key="1">
    <source>
        <dbReference type="ARBA" id="ARBA00004814"/>
    </source>
</evidence>
<dbReference type="InterPro" id="IPR036188">
    <property type="entry name" value="FAD/NAD-bd_sf"/>
</dbReference>
<evidence type="ECO:0000256" key="5">
    <source>
        <dbReference type="ARBA" id="ARBA00023070"/>
    </source>
</evidence>
<sequence>MRTIELQTAIVGGGVAGSYAGWRLAGAGCEGLGLFEYSPRVGGRLMSFDVPGIKAKAELGGMRFLSSHRRVVKLVEQFGLPHEELLIGDPEGRNLYYLRGNHFTEADWKVPAFHPPYQLDRHEKARSPSDLLHAVALKYQHQAESLRDVGFWNLLLDEYSDEAYRLIQDAGGYDTVVNNWSAAEAIPFLIADFAPGLRYMKLLDGFDSLPRTLAKGFESLGGRLHLQHRLHRIDYDSAAGRFRLLFDTSGDNRARVTPLDSNAVVVEAERVILAMPRRSIELLHPESVVFRSVEFESALQTVLPQAAFKLFAAYATPWWAETRGVVAGRSATDLPIRQCYYWQTGDSNLPIGQKNSMLMASYNDGGSVEFWAGLARDPERYQPNPAICPPGVGIPDFVQNQSASRRLVAEMQNQLREMHGLNIDSKHSKAIDPYVAIFQDWTQEPFGGGWHFWKIGADARKVMKLMQRPIPELSLHVCGEAWSRQQGWVEGALETTDDLLVSQFGIHLGGEQ</sequence>
<evidence type="ECO:0000256" key="2">
    <source>
        <dbReference type="ARBA" id="ARBA00005833"/>
    </source>
</evidence>
<dbReference type="OrthoDB" id="3972913at2"/>
<dbReference type="InterPro" id="IPR050281">
    <property type="entry name" value="Flavin_monoamine_oxidase"/>
</dbReference>